<dbReference type="AlphaFoldDB" id="A0A6V7KZV3"/>
<dbReference type="EMBL" id="CADCXW020000327">
    <property type="protein sequence ID" value="CAD1569802.1"/>
    <property type="molecule type" value="Genomic_DNA"/>
</dbReference>
<sequence length="82" mass="8902">MGVNVGGTDRRVARGNVGVERWRSWLSALGHLASSKHWGGWLGCDSGNLAGSKRWRTWLRRSSGHSAGPQLWGTGWGVAQSM</sequence>
<name>A0A6V7KZV3_9HYME</name>
<gene>
    <name evidence="1" type="ORF">BBRV_LOCUS93611</name>
</gene>
<proteinExistence type="predicted"/>
<evidence type="ECO:0000313" key="1">
    <source>
        <dbReference type="EMBL" id="CAD1569802.1"/>
    </source>
</evidence>
<organism evidence="1">
    <name type="scientific">Bracon brevicornis</name>
    <dbReference type="NCBI Taxonomy" id="1563983"/>
    <lineage>
        <taxon>Eukaryota</taxon>
        <taxon>Metazoa</taxon>
        <taxon>Ecdysozoa</taxon>
        <taxon>Arthropoda</taxon>
        <taxon>Hexapoda</taxon>
        <taxon>Insecta</taxon>
        <taxon>Pterygota</taxon>
        <taxon>Neoptera</taxon>
        <taxon>Endopterygota</taxon>
        <taxon>Hymenoptera</taxon>
        <taxon>Apocrita</taxon>
        <taxon>Ichneumonoidea</taxon>
        <taxon>Braconidae</taxon>
        <taxon>Braconinae</taxon>
        <taxon>Bracon</taxon>
    </lineage>
</organism>
<accession>A0A6V7KZV3</accession>
<reference evidence="1" key="1">
    <citation type="submission" date="2020-07" db="EMBL/GenBank/DDBJ databases">
        <authorList>
            <person name="Ferguson B K."/>
        </authorList>
    </citation>
    <scope>NUCLEOTIDE SEQUENCE</scope>
    <source>
        <strain evidence="1">L06</strain>
    </source>
</reference>
<protein>
    <submittedName>
        <fullName evidence="1">Uncharacterized protein</fullName>
    </submittedName>
</protein>